<dbReference type="Proteomes" id="UP000460412">
    <property type="component" value="Unassembled WGS sequence"/>
</dbReference>
<evidence type="ECO:0000313" key="2">
    <source>
        <dbReference type="Proteomes" id="UP000460412"/>
    </source>
</evidence>
<evidence type="ECO:0000313" key="1">
    <source>
        <dbReference type="EMBL" id="MXP78293.1"/>
    </source>
</evidence>
<reference evidence="1 2" key="1">
    <citation type="submission" date="2019-12" db="EMBL/GenBank/DDBJ databases">
        <title>Sporaefaciens musculi gen. nov., sp. nov., a novel bacterium isolated from the caecum of an obese mouse.</title>
        <authorList>
            <person name="Rasmussen T.S."/>
            <person name="Streidl T."/>
            <person name="Hitch T.C.A."/>
            <person name="Wortmann E."/>
            <person name="Deptula P."/>
            <person name="Hansen M."/>
            <person name="Nielsen D.S."/>
            <person name="Clavel T."/>
            <person name="Vogensen F.K."/>
        </authorList>
    </citation>
    <scope>NUCLEOTIDE SEQUENCE [LARGE SCALE GENOMIC DNA]</scope>
    <source>
        <strain evidence="1 2">WCA-9-b2</strain>
    </source>
</reference>
<proteinExistence type="predicted"/>
<dbReference type="EMBL" id="WUQX01000001">
    <property type="protein sequence ID" value="MXP78293.1"/>
    <property type="molecule type" value="Genomic_DNA"/>
</dbReference>
<organism evidence="1 2">
    <name type="scientific">Sporofaciens musculi</name>
    <dbReference type="NCBI Taxonomy" id="2681861"/>
    <lineage>
        <taxon>Bacteria</taxon>
        <taxon>Bacillati</taxon>
        <taxon>Bacillota</taxon>
        <taxon>Clostridia</taxon>
        <taxon>Lachnospirales</taxon>
        <taxon>Lachnospiraceae</taxon>
        <taxon>Sporofaciens</taxon>
    </lineage>
</organism>
<accession>A0A7X3MKW4</accession>
<dbReference type="AlphaFoldDB" id="A0A7X3MKW4"/>
<name>A0A7X3MKW4_9FIRM</name>
<keyword evidence="2" id="KW-1185">Reference proteome</keyword>
<dbReference type="RefSeq" id="WP_159754739.1">
    <property type="nucleotide sequence ID" value="NZ_CATIFW010000220.1"/>
</dbReference>
<comment type="caution">
    <text evidence="1">The sequence shown here is derived from an EMBL/GenBank/DDBJ whole genome shotgun (WGS) entry which is preliminary data.</text>
</comment>
<protein>
    <submittedName>
        <fullName evidence="1">Uncharacterized protein</fullName>
    </submittedName>
</protein>
<gene>
    <name evidence="1" type="ORF">GN277_23950</name>
</gene>
<sequence>MLAVKGTIQGNTVVIKDEDIKKYDGKDVIVTILDFQFEQQKKQVDLKKYMGRGEKLFQSDAQEAVRELRDYDRL</sequence>